<dbReference type="InterPro" id="IPR016181">
    <property type="entry name" value="Acyl_CoA_acyltransferase"/>
</dbReference>
<sequence length="154" mass="18973">MKKWRNDKITRNHTREYRLLNMINQKQWFETIHKDNPPKFLMFGVTDKRKKLVGVCGLTYIDWKNRHCEISIILYLKNWQKTKEAKETISLLINYGFGELNMRRLWVEIFDTIPENIKLFESLNFHREGILRDKLWRHRKWHNSYIYSKLSTDK</sequence>
<feature type="domain" description="N-acetyltransferase" evidence="1">
    <location>
        <begin position="1"/>
        <end position="152"/>
    </location>
</feature>
<dbReference type="Gene3D" id="3.40.630.30">
    <property type="match status" value="1"/>
</dbReference>
<evidence type="ECO:0000313" key="2">
    <source>
        <dbReference type="EMBL" id="SVC34651.1"/>
    </source>
</evidence>
<protein>
    <recommendedName>
        <fullName evidence="1">N-acetyltransferase domain-containing protein</fullName>
    </recommendedName>
</protein>
<reference evidence="2" key="1">
    <citation type="submission" date="2018-05" db="EMBL/GenBank/DDBJ databases">
        <authorList>
            <person name="Lanie J.A."/>
            <person name="Ng W.-L."/>
            <person name="Kazmierczak K.M."/>
            <person name="Andrzejewski T.M."/>
            <person name="Davidsen T.M."/>
            <person name="Wayne K.J."/>
            <person name="Tettelin H."/>
            <person name="Glass J.I."/>
            <person name="Rusch D."/>
            <person name="Podicherti R."/>
            <person name="Tsui H.-C.T."/>
            <person name="Winkler M.E."/>
        </authorList>
    </citation>
    <scope>NUCLEOTIDE SEQUENCE</scope>
</reference>
<dbReference type="Pfam" id="PF13420">
    <property type="entry name" value="Acetyltransf_4"/>
    <property type="match status" value="1"/>
</dbReference>
<evidence type="ECO:0000259" key="1">
    <source>
        <dbReference type="PROSITE" id="PS51186"/>
    </source>
</evidence>
<dbReference type="EMBL" id="UINC01086310">
    <property type="protein sequence ID" value="SVC34651.1"/>
    <property type="molecule type" value="Genomic_DNA"/>
</dbReference>
<accession>A0A382LIE1</accession>
<name>A0A382LIE1_9ZZZZ</name>
<organism evidence="2">
    <name type="scientific">marine metagenome</name>
    <dbReference type="NCBI Taxonomy" id="408172"/>
    <lineage>
        <taxon>unclassified sequences</taxon>
        <taxon>metagenomes</taxon>
        <taxon>ecological metagenomes</taxon>
    </lineage>
</organism>
<gene>
    <name evidence="2" type="ORF">METZ01_LOCUS287505</name>
</gene>
<proteinExistence type="predicted"/>
<dbReference type="AlphaFoldDB" id="A0A382LIE1"/>
<dbReference type="GO" id="GO:0016747">
    <property type="term" value="F:acyltransferase activity, transferring groups other than amino-acyl groups"/>
    <property type="evidence" value="ECO:0007669"/>
    <property type="project" value="InterPro"/>
</dbReference>
<dbReference type="InterPro" id="IPR000182">
    <property type="entry name" value="GNAT_dom"/>
</dbReference>
<dbReference type="SUPFAM" id="SSF55729">
    <property type="entry name" value="Acyl-CoA N-acyltransferases (Nat)"/>
    <property type="match status" value="1"/>
</dbReference>
<dbReference type="PROSITE" id="PS51186">
    <property type="entry name" value="GNAT"/>
    <property type="match status" value="1"/>
</dbReference>
<dbReference type="PANTHER" id="PTHR43415">
    <property type="entry name" value="SPERMIDINE N(1)-ACETYLTRANSFERASE"/>
    <property type="match status" value="1"/>
</dbReference>
<dbReference type="PANTHER" id="PTHR43415:SF3">
    <property type="entry name" value="GNAT-FAMILY ACETYLTRANSFERASE"/>
    <property type="match status" value="1"/>
</dbReference>